<evidence type="ECO:0000259" key="1">
    <source>
        <dbReference type="Pfam" id="PF08242"/>
    </source>
</evidence>
<dbReference type="EMBL" id="BAAAVI010000001">
    <property type="protein sequence ID" value="GAA2846349.1"/>
    <property type="molecule type" value="Genomic_DNA"/>
</dbReference>
<dbReference type="RefSeq" id="WP_344966930.1">
    <property type="nucleotide sequence ID" value="NZ_BAAAVI010000001.1"/>
</dbReference>
<dbReference type="SUPFAM" id="SSF53335">
    <property type="entry name" value="S-adenosyl-L-methionine-dependent methyltransferases"/>
    <property type="match status" value="1"/>
</dbReference>
<protein>
    <submittedName>
        <fullName evidence="2">Class I SAM-dependent methyltransferase</fullName>
    </submittedName>
</protein>
<name>A0ABP6I5A3_9ACTN</name>
<dbReference type="CDD" id="cd02440">
    <property type="entry name" value="AdoMet_MTases"/>
    <property type="match status" value="1"/>
</dbReference>
<dbReference type="InterPro" id="IPR029063">
    <property type="entry name" value="SAM-dependent_MTases_sf"/>
</dbReference>
<keyword evidence="2" id="KW-0489">Methyltransferase</keyword>
<sequence>MPYTPSVSNNGYEPERRLEPDDPAYAGQAAYTPFFLKYVYDPLVVRFQNRFTWRCPSKALLALYRANVSSDHLDVGPGTGWYLNRCRFPTAEPRIALMDVNPDVLRRAAERIARHRPQCIRADLLKPVLLRKGQFDSVALVHVLHCLPGNIQDKAQVFDQLAPLLRPGGRLFGSTILSLGVPQTRLSRSQLGYMNKMGVFANEQDSLEDLENVLAKRFTNVTLHTRGSVALFSVTV</sequence>
<dbReference type="GO" id="GO:0032259">
    <property type="term" value="P:methylation"/>
    <property type="evidence" value="ECO:0007669"/>
    <property type="project" value="UniProtKB-KW"/>
</dbReference>
<comment type="caution">
    <text evidence="2">The sequence shown here is derived from an EMBL/GenBank/DDBJ whole genome shotgun (WGS) entry which is preliminary data.</text>
</comment>
<organism evidence="2 3">
    <name type="scientific">Streptosporangium fragile</name>
    <dbReference type="NCBI Taxonomy" id="46186"/>
    <lineage>
        <taxon>Bacteria</taxon>
        <taxon>Bacillati</taxon>
        <taxon>Actinomycetota</taxon>
        <taxon>Actinomycetes</taxon>
        <taxon>Streptosporangiales</taxon>
        <taxon>Streptosporangiaceae</taxon>
        <taxon>Streptosporangium</taxon>
    </lineage>
</organism>
<dbReference type="PIRSF" id="PIRSF011491">
    <property type="entry name" value="Mtase_YbcY_prd"/>
    <property type="match status" value="1"/>
</dbReference>
<dbReference type="Gene3D" id="3.40.50.150">
    <property type="entry name" value="Vaccinia Virus protein VP39"/>
    <property type="match status" value="1"/>
</dbReference>
<gene>
    <name evidence="2" type="ORF">GCM10010517_03010</name>
</gene>
<evidence type="ECO:0000313" key="2">
    <source>
        <dbReference type="EMBL" id="GAA2846349.1"/>
    </source>
</evidence>
<keyword evidence="2" id="KW-0808">Transferase</keyword>
<dbReference type="InterPro" id="IPR016584">
    <property type="entry name" value="MeTrfase_VrtF"/>
</dbReference>
<dbReference type="InterPro" id="IPR013217">
    <property type="entry name" value="Methyltransf_12"/>
</dbReference>
<dbReference type="Proteomes" id="UP001500831">
    <property type="component" value="Unassembled WGS sequence"/>
</dbReference>
<feature type="domain" description="Methyltransferase type 12" evidence="1">
    <location>
        <begin position="73"/>
        <end position="171"/>
    </location>
</feature>
<accession>A0ABP6I5A3</accession>
<dbReference type="GO" id="GO:0008168">
    <property type="term" value="F:methyltransferase activity"/>
    <property type="evidence" value="ECO:0007669"/>
    <property type="project" value="UniProtKB-KW"/>
</dbReference>
<evidence type="ECO:0000313" key="3">
    <source>
        <dbReference type="Proteomes" id="UP001500831"/>
    </source>
</evidence>
<proteinExistence type="predicted"/>
<reference evidence="3" key="1">
    <citation type="journal article" date="2019" name="Int. J. Syst. Evol. Microbiol.">
        <title>The Global Catalogue of Microorganisms (GCM) 10K type strain sequencing project: providing services to taxonomists for standard genome sequencing and annotation.</title>
        <authorList>
            <consortium name="The Broad Institute Genomics Platform"/>
            <consortium name="The Broad Institute Genome Sequencing Center for Infectious Disease"/>
            <person name="Wu L."/>
            <person name="Ma J."/>
        </authorList>
    </citation>
    <scope>NUCLEOTIDE SEQUENCE [LARGE SCALE GENOMIC DNA]</scope>
    <source>
        <strain evidence="3">JCM 6242</strain>
    </source>
</reference>
<dbReference type="Pfam" id="PF08242">
    <property type="entry name" value="Methyltransf_12"/>
    <property type="match status" value="1"/>
</dbReference>
<keyword evidence="3" id="KW-1185">Reference proteome</keyword>